<dbReference type="Proteomes" id="UP000315783">
    <property type="component" value="Unassembled WGS sequence"/>
</dbReference>
<dbReference type="InterPro" id="IPR002401">
    <property type="entry name" value="Cyt_P450_E_grp-I"/>
</dbReference>
<dbReference type="GO" id="GO:0016705">
    <property type="term" value="F:oxidoreductase activity, acting on paired donors, with incorporation or reduction of molecular oxygen"/>
    <property type="evidence" value="ECO:0007669"/>
    <property type="project" value="InterPro"/>
</dbReference>
<dbReference type="PANTHER" id="PTHR24286">
    <property type="entry name" value="CYTOCHROME P450 26"/>
    <property type="match status" value="1"/>
</dbReference>
<evidence type="ECO:0000256" key="7">
    <source>
        <dbReference type="ARBA" id="ARBA00023033"/>
    </source>
</evidence>
<comment type="cofactor">
    <cofactor evidence="1 8">
        <name>heme</name>
        <dbReference type="ChEBI" id="CHEBI:30413"/>
    </cofactor>
</comment>
<accession>A0A545VLU2</accession>
<dbReference type="GO" id="GO:0005506">
    <property type="term" value="F:iron ion binding"/>
    <property type="evidence" value="ECO:0007669"/>
    <property type="project" value="InterPro"/>
</dbReference>
<dbReference type="InterPro" id="IPR001128">
    <property type="entry name" value="Cyt_P450"/>
</dbReference>
<dbReference type="GO" id="GO:0016125">
    <property type="term" value="P:sterol metabolic process"/>
    <property type="evidence" value="ECO:0007669"/>
    <property type="project" value="TreeGrafter"/>
</dbReference>
<evidence type="ECO:0000256" key="3">
    <source>
        <dbReference type="ARBA" id="ARBA00022617"/>
    </source>
</evidence>
<evidence type="ECO:0000256" key="1">
    <source>
        <dbReference type="ARBA" id="ARBA00001971"/>
    </source>
</evidence>
<evidence type="ECO:0000256" key="6">
    <source>
        <dbReference type="ARBA" id="ARBA00023004"/>
    </source>
</evidence>
<evidence type="ECO:0000313" key="10">
    <source>
        <dbReference type="Proteomes" id="UP000315783"/>
    </source>
</evidence>
<keyword evidence="6 8" id="KW-0408">Iron</keyword>
<dbReference type="Pfam" id="PF00067">
    <property type="entry name" value="p450"/>
    <property type="match status" value="1"/>
</dbReference>
<dbReference type="PANTHER" id="PTHR24286:SF24">
    <property type="entry name" value="LANOSTEROL 14-ALPHA DEMETHYLASE"/>
    <property type="match status" value="1"/>
</dbReference>
<evidence type="ECO:0000313" key="9">
    <source>
        <dbReference type="EMBL" id="TQV90951.1"/>
    </source>
</evidence>
<evidence type="ECO:0000256" key="5">
    <source>
        <dbReference type="ARBA" id="ARBA00023002"/>
    </source>
</evidence>
<dbReference type="Gene3D" id="1.10.630.10">
    <property type="entry name" value="Cytochrome P450"/>
    <property type="match status" value="1"/>
</dbReference>
<protein>
    <submittedName>
        <fullName evidence="9">Cytochrome P450</fullName>
    </submittedName>
</protein>
<gene>
    <name evidence="9" type="ORF">IF1G_10472</name>
</gene>
<dbReference type="CDD" id="cd00302">
    <property type="entry name" value="cytochrome_P450"/>
    <property type="match status" value="1"/>
</dbReference>
<keyword evidence="7" id="KW-0503">Monooxygenase</keyword>
<dbReference type="SUPFAM" id="SSF48264">
    <property type="entry name" value="Cytochrome P450"/>
    <property type="match status" value="1"/>
</dbReference>
<keyword evidence="10" id="KW-1185">Reference proteome</keyword>
<dbReference type="InterPro" id="IPR036396">
    <property type="entry name" value="Cyt_P450_sf"/>
</dbReference>
<keyword evidence="5" id="KW-0560">Oxidoreductase</keyword>
<sequence length="528" mass="60002">MDFFANITGNALPGAPYPNLGLDNPIVAYFQSPTTVGITTALVAFITFVCYEAHRPKVHPKSPAFISDTIPILGSIGSFWKDALKQSKTGNFSFWQGKIHIVGVSGPAARKMLLDHPNLDFVAAQSLLAFGMHFWPPIHQIFQQTGERARNNTHFLRTLLGLLKTARIERVLPGLLEDARLDFQALLPESPNGVINAPDLWRTVFKQSTRLFFADDFADDKQLFDKTADHLEVILHSYSPFYAFRHWILEPSMIRRRLARRGLRQTVQKLLAQRKRYGSKYKHDALQTMIDNGDPEEFITEFCASGTFITTTNAHIIFPQLINTMAVHPEWQEKVFREVQTVAREHCTDITLPLVEQLKHVPLKAWETSFPMLDLCIYEIIRVWTSFGVGRLNTSSEAIRIPGSDEVIPAGAYGVWNSTELNFDPNLFPNPRKFDPMRFTEGRREFEKEPYGFFGWGLGMHPCAGKRWGKLQQNILIAHALAVYKWTSCDVTGKPDPHAAQRQDMGAELDSEEKFALPPAYCKMEPRQ</sequence>
<dbReference type="OrthoDB" id="1055148at2759"/>
<keyword evidence="3 8" id="KW-0349">Heme</keyword>
<dbReference type="GO" id="GO:0020037">
    <property type="term" value="F:heme binding"/>
    <property type="evidence" value="ECO:0007669"/>
    <property type="project" value="InterPro"/>
</dbReference>
<proteinExistence type="inferred from homology"/>
<name>A0A545VLU2_9HYPO</name>
<dbReference type="GO" id="GO:0004497">
    <property type="term" value="F:monooxygenase activity"/>
    <property type="evidence" value="ECO:0007669"/>
    <property type="project" value="UniProtKB-KW"/>
</dbReference>
<comment type="caution">
    <text evidence="9">The sequence shown here is derived from an EMBL/GenBank/DDBJ whole genome shotgun (WGS) entry which is preliminary data.</text>
</comment>
<comment type="similarity">
    <text evidence="2">Belongs to the cytochrome P450 family.</text>
</comment>
<dbReference type="STRING" id="43265.A0A545VLU2"/>
<dbReference type="PRINTS" id="PR00463">
    <property type="entry name" value="EP450I"/>
</dbReference>
<evidence type="ECO:0000256" key="2">
    <source>
        <dbReference type="ARBA" id="ARBA00010617"/>
    </source>
</evidence>
<dbReference type="AlphaFoldDB" id="A0A545VLU2"/>
<evidence type="ECO:0000256" key="8">
    <source>
        <dbReference type="PIRSR" id="PIRSR602401-1"/>
    </source>
</evidence>
<keyword evidence="4 8" id="KW-0479">Metal-binding</keyword>
<dbReference type="EMBL" id="SPUK01000022">
    <property type="protein sequence ID" value="TQV90951.1"/>
    <property type="molecule type" value="Genomic_DNA"/>
</dbReference>
<reference evidence="9 10" key="1">
    <citation type="journal article" date="2019" name="Appl. Microbiol. Biotechnol.">
        <title>Genome sequence of Isaria javanica and comparative genome analysis insights into family S53 peptidase evolution in fungal entomopathogens.</title>
        <authorList>
            <person name="Lin R."/>
            <person name="Zhang X."/>
            <person name="Xin B."/>
            <person name="Zou M."/>
            <person name="Gao Y."/>
            <person name="Qin F."/>
            <person name="Hu Q."/>
            <person name="Xie B."/>
            <person name="Cheng X."/>
        </authorList>
    </citation>
    <scope>NUCLEOTIDE SEQUENCE [LARGE SCALE GENOMIC DNA]</scope>
    <source>
        <strain evidence="9 10">IJ1G</strain>
    </source>
</reference>
<feature type="binding site" description="axial binding residue" evidence="8">
    <location>
        <position position="463"/>
    </location>
    <ligand>
        <name>heme</name>
        <dbReference type="ChEBI" id="CHEBI:30413"/>
    </ligand>
    <ligandPart>
        <name>Fe</name>
        <dbReference type="ChEBI" id="CHEBI:18248"/>
    </ligandPart>
</feature>
<evidence type="ECO:0000256" key="4">
    <source>
        <dbReference type="ARBA" id="ARBA00022723"/>
    </source>
</evidence>
<organism evidence="9 10">
    <name type="scientific">Cordyceps javanica</name>
    <dbReference type="NCBI Taxonomy" id="43265"/>
    <lineage>
        <taxon>Eukaryota</taxon>
        <taxon>Fungi</taxon>
        <taxon>Dikarya</taxon>
        <taxon>Ascomycota</taxon>
        <taxon>Pezizomycotina</taxon>
        <taxon>Sordariomycetes</taxon>
        <taxon>Hypocreomycetidae</taxon>
        <taxon>Hypocreales</taxon>
        <taxon>Cordycipitaceae</taxon>
        <taxon>Cordyceps</taxon>
    </lineage>
</organism>